<evidence type="ECO:0000256" key="1">
    <source>
        <dbReference type="SAM" id="MobiDB-lite"/>
    </source>
</evidence>
<feature type="region of interest" description="Disordered" evidence="1">
    <location>
        <begin position="1"/>
        <end position="42"/>
    </location>
</feature>
<gene>
    <name evidence="2" type="ORF">SETIT_5G386500v2</name>
</gene>
<reference evidence="2" key="2">
    <citation type="submission" date="2015-07" db="EMBL/GenBank/DDBJ databases">
        <authorList>
            <person name="Noorani M."/>
        </authorList>
    </citation>
    <scope>NUCLEOTIDE SEQUENCE</scope>
    <source>
        <strain evidence="2">Yugu1</strain>
    </source>
</reference>
<dbReference type="EMBL" id="CM003532">
    <property type="protein sequence ID" value="RCV28198.1"/>
    <property type="molecule type" value="Genomic_DNA"/>
</dbReference>
<protein>
    <submittedName>
        <fullName evidence="2">Uncharacterized protein</fullName>
    </submittedName>
</protein>
<evidence type="ECO:0000313" key="2">
    <source>
        <dbReference type="EMBL" id="RCV28198.1"/>
    </source>
</evidence>
<name>A0A368RDQ2_SETIT</name>
<reference evidence="2" key="1">
    <citation type="journal article" date="2012" name="Nat. Biotechnol.">
        <title>Reference genome sequence of the model plant Setaria.</title>
        <authorList>
            <person name="Bennetzen J.L."/>
            <person name="Schmutz J."/>
            <person name="Wang H."/>
            <person name="Percifield R."/>
            <person name="Hawkins J."/>
            <person name="Pontaroli A.C."/>
            <person name="Estep M."/>
            <person name="Feng L."/>
            <person name="Vaughn J.N."/>
            <person name="Grimwood J."/>
            <person name="Jenkins J."/>
            <person name="Barry K."/>
            <person name="Lindquist E."/>
            <person name="Hellsten U."/>
            <person name="Deshpande S."/>
            <person name="Wang X."/>
            <person name="Wu X."/>
            <person name="Mitros T."/>
            <person name="Triplett J."/>
            <person name="Yang X."/>
            <person name="Ye C.Y."/>
            <person name="Mauro-Herrera M."/>
            <person name="Wang L."/>
            <person name="Li P."/>
            <person name="Sharma M."/>
            <person name="Sharma R."/>
            <person name="Ronald P.C."/>
            <person name="Panaud O."/>
            <person name="Kellogg E.A."/>
            <person name="Brutnell T.P."/>
            <person name="Doust A.N."/>
            <person name="Tuskan G.A."/>
            <person name="Rokhsar D."/>
            <person name="Devos K.M."/>
        </authorList>
    </citation>
    <scope>NUCLEOTIDE SEQUENCE [LARGE SCALE GENOMIC DNA]</scope>
    <source>
        <strain evidence="2">Yugu1</strain>
    </source>
</reference>
<accession>A0A368RDQ2</accession>
<sequence>MLSLPSPCNGAGSTGSSTSPERQRGGGGGAARRSSVISPPATMAKADLTEVARSRVMGKKQWTTSLFLLVIASPSAPGEVFTQVNVNLSGGKEHYWVSDHFFHDVVIVKISTTFEG</sequence>
<organism evidence="2">
    <name type="scientific">Setaria italica</name>
    <name type="common">Foxtail millet</name>
    <name type="synonym">Panicum italicum</name>
    <dbReference type="NCBI Taxonomy" id="4555"/>
    <lineage>
        <taxon>Eukaryota</taxon>
        <taxon>Viridiplantae</taxon>
        <taxon>Streptophyta</taxon>
        <taxon>Embryophyta</taxon>
        <taxon>Tracheophyta</taxon>
        <taxon>Spermatophyta</taxon>
        <taxon>Magnoliopsida</taxon>
        <taxon>Liliopsida</taxon>
        <taxon>Poales</taxon>
        <taxon>Poaceae</taxon>
        <taxon>PACMAD clade</taxon>
        <taxon>Panicoideae</taxon>
        <taxon>Panicodae</taxon>
        <taxon>Paniceae</taxon>
        <taxon>Cenchrinae</taxon>
        <taxon>Setaria</taxon>
    </lineage>
</organism>
<proteinExistence type="predicted"/>
<dbReference type="AlphaFoldDB" id="A0A368RDQ2"/>